<evidence type="ECO:0000256" key="1">
    <source>
        <dbReference type="ARBA" id="ARBA00009437"/>
    </source>
</evidence>
<dbReference type="SUPFAM" id="SSF53850">
    <property type="entry name" value="Periplasmic binding protein-like II"/>
    <property type="match status" value="1"/>
</dbReference>
<gene>
    <name evidence="6" type="ORF">SAMN02745243_02064</name>
</gene>
<dbReference type="GO" id="GO:0003700">
    <property type="term" value="F:DNA-binding transcription factor activity"/>
    <property type="evidence" value="ECO:0007669"/>
    <property type="project" value="InterPro"/>
</dbReference>
<dbReference type="CDD" id="cd05466">
    <property type="entry name" value="PBP2_LTTR_substrate"/>
    <property type="match status" value="1"/>
</dbReference>
<dbReference type="PANTHER" id="PTHR30419:SF24">
    <property type="entry name" value="HTH-TYPE TRANSCRIPTIONAL REGULATOR CZCR"/>
    <property type="match status" value="1"/>
</dbReference>
<dbReference type="Pfam" id="PF00126">
    <property type="entry name" value="HTH_1"/>
    <property type="match status" value="1"/>
</dbReference>
<dbReference type="Proteomes" id="UP000184301">
    <property type="component" value="Unassembled WGS sequence"/>
</dbReference>
<keyword evidence="2" id="KW-0805">Transcription regulation</keyword>
<dbReference type="Pfam" id="PF03466">
    <property type="entry name" value="LysR_substrate"/>
    <property type="match status" value="1"/>
</dbReference>
<dbReference type="GO" id="GO:0005829">
    <property type="term" value="C:cytosol"/>
    <property type="evidence" value="ECO:0007669"/>
    <property type="project" value="TreeGrafter"/>
</dbReference>
<name>A0A1M6PAN9_9FIRM</name>
<evidence type="ECO:0000256" key="3">
    <source>
        <dbReference type="ARBA" id="ARBA00023125"/>
    </source>
</evidence>
<dbReference type="PANTHER" id="PTHR30419">
    <property type="entry name" value="HTH-TYPE TRANSCRIPTIONAL REGULATOR YBHD"/>
    <property type="match status" value="1"/>
</dbReference>
<dbReference type="AlphaFoldDB" id="A0A1M6PAN9"/>
<dbReference type="PROSITE" id="PS50931">
    <property type="entry name" value="HTH_LYSR"/>
    <property type="match status" value="1"/>
</dbReference>
<keyword evidence="7" id="KW-1185">Reference proteome</keyword>
<evidence type="ECO:0000256" key="2">
    <source>
        <dbReference type="ARBA" id="ARBA00023015"/>
    </source>
</evidence>
<sequence length="289" mass="32937">MDLLKAKIFLYAIDSGSLTKAATKFDYTPSGISHMMSAFEKDVGFPLLTRTKNGVLPTENAQKLIPIIRAECQWDERFMQTASEIRGMVSGNLNIAAYSSIATHWLPTVIREFHKDYPNISVNLLDGVWQEVENNLEEQKADIGFYSYQPMIRHHWIPLREDEMVVAVPKNHPLAQQEAVRISDIEKEPLIMPAFGSDIDVVNVLKEENIKVEYQFSTLQNYSALGMVEKEMGLLITNQLITKGRTNNLKLLPFDPPRYITLGIAVPLENRRIPAVVKFVEYAKRILME</sequence>
<keyword evidence="4" id="KW-0804">Transcription</keyword>
<evidence type="ECO:0000256" key="4">
    <source>
        <dbReference type="ARBA" id="ARBA00023163"/>
    </source>
</evidence>
<dbReference type="Gene3D" id="3.40.190.290">
    <property type="match status" value="1"/>
</dbReference>
<dbReference type="OrthoDB" id="63123at2"/>
<proteinExistence type="inferred from homology"/>
<feature type="domain" description="HTH lysR-type" evidence="5">
    <location>
        <begin position="1"/>
        <end position="58"/>
    </location>
</feature>
<dbReference type="InterPro" id="IPR005119">
    <property type="entry name" value="LysR_subst-bd"/>
</dbReference>
<reference evidence="6 7" key="1">
    <citation type="submission" date="2016-11" db="EMBL/GenBank/DDBJ databases">
        <authorList>
            <person name="Jaros S."/>
            <person name="Januszkiewicz K."/>
            <person name="Wedrychowicz H."/>
        </authorList>
    </citation>
    <scope>NUCLEOTIDE SEQUENCE [LARGE SCALE GENOMIC DNA]</scope>
    <source>
        <strain evidence="6 7">DSM 15480</strain>
    </source>
</reference>
<dbReference type="SUPFAM" id="SSF46785">
    <property type="entry name" value="Winged helix' DNA-binding domain"/>
    <property type="match status" value="1"/>
</dbReference>
<organism evidence="6 7">
    <name type="scientific">Hespellia stercorisuis DSM 15480</name>
    <dbReference type="NCBI Taxonomy" id="1121950"/>
    <lineage>
        <taxon>Bacteria</taxon>
        <taxon>Bacillati</taxon>
        <taxon>Bacillota</taxon>
        <taxon>Clostridia</taxon>
        <taxon>Lachnospirales</taxon>
        <taxon>Lachnospiraceae</taxon>
        <taxon>Hespellia</taxon>
    </lineage>
</organism>
<evidence type="ECO:0000313" key="6">
    <source>
        <dbReference type="EMBL" id="SHK04930.1"/>
    </source>
</evidence>
<comment type="similarity">
    <text evidence="1">Belongs to the LysR transcriptional regulatory family.</text>
</comment>
<dbReference type="STRING" id="1121950.SAMN02745243_02064"/>
<dbReference type="InterPro" id="IPR036388">
    <property type="entry name" value="WH-like_DNA-bd_sf"/>
</dbReference>
<protein>
    <submittedName>
        <fullName evidence="6">DNA-binding transcriptional regulator, LysR family</fullName>
    </submittedName>
</protein>
<dbReference type="RefSeq" id="WP_073109644.1">
    <property type="nucleotide sequence ID" value="NZ_FQZY01000027.1"/>
</dbReference>
<evidence type="ECO:0000259" key="5">
    <source>
        <dbReference type="PROSITE" id="PS50931"/>
    </source>
</evidence>
<accession>A0A1M6PAN9</accession>
<dbReference type="Gene3D" id="1.10.10.10">
    <property type="entry name" value="Winged helix-like DNA-binding domain superfamily/Winged helix DNA-binding domain"/>
    <property type="match status" value="1"/>
</dbReference>
<keyword evidence="3 6" id="KW-0238">DNA-binding</keyword>
<dbReference type="GO" id="GO:0003677">
    <property type="term" value="F:DNA binding"/>
    <property type="evidence" value="ECO:0007669"/>
    <property type="project" value="UniProtKB-KW"/>
</dbReference>
<dbReference type="EMBL" id="FQZY01000027">
    <property type="protein sequence ID" value="SHK04930.1"/>
    <property type="molecule type" value="Genomic_DNA"/>
</dbReference>
<dbReference type="InterPro" id="IPR000847">
    <property type="entry name" value="LysR_HTH_N"/>
</dbReference>
<dbReference type="InterPro" id="IPR050950">
    <property type="entry name" value="HTH-type_LysR_regulators"/>
</dbReference>
<dbReference type="InterPro" id="IPR036390">
    <property type="entry name" value="WH_DNA-bd_sf"/>
</dbReference>
<evidence type="ECO:0000313" key="7">
    <source>
        <dbReference type="Proteomes" id="UP000184301"/>
    </source>
</evidence>